<protein>
    <submittedName>
        <fullName evidence="1">Uncharacterized protein</fullName>
    </submittedName>
</protein>
<reference evidence="1" key="1">
    <citation type="journal article" date="2022" name="bioRxiv">
        <title>Sequencing and chromosome-scale assembly of the giantPleurodeles waltlgenome.</title>
        <authorList>
            <person name="Brown T."/>
            <person name="Elewa A."/>
            <person name="Iarovenko S."/>
            <person name="Subramanian E."/>
            <person name="Araus A.J."/>
            <person name="Petzold A."/>
            <person name="Susuki M."/>
            <person name="Suzuki K.-i.T."/>
            <person name="Hayashi T."/>
            <person name="Toyoda A."/>
            <person name="Oliveira C."/>
            <person name="Osipova E."/>
            <person name="Leigh N.D."/>
            <person name="Simon A."/>
            <person name="Yun M.H."/>
        </authorList>
    </citation>
    <scope>NUCLEOTIDE SEQUENCE</scope>
    <source>
        <strain evidence="1">20211129_DDA</strain>
        <tissue evidence="1">Liver</tissue>
    </source>
</reference>
<comment type="caution">
    <text evidence="1">The sequence shown here is derived from an EMBL/GenBank/DDBJ whole genome shotgun (WGS) entry which is preliminary data.</text>
</comment>
<evidence type="ECO:0000313" key="1">
    <source>
        <dbReference type="EMBL" id="KAJ1121425.1"/>
    </source>
</evidence>
<name>A0AAV7NZD4_PLEWA</name>
<proteinExistence type="predicted"/>
<organism evidence="1 2">
    <name type="scientific">Pleurodeles waltl</name>
    <name type="common">Iberian ribbed newt</name>
    <dbReference type="NCBI Taxonomy" id="8319"/>
    <lineage>
        <taxon>Eukaryota</taxon>
        <taxon>Metazoa</taxon>
        <taxon>Chordata</taxon>
        <taxon>Craniata</taxon>
        <taxon>Vertebrata</taxon>
        <taxon>Euteleostomi</taxon>
        <taxon>Amphibia</taxon>
        <taxon>Batrachia</taxon>
        <taxon>Caudata</taxon>
        <taxon>Salamandroidea</taxon>
        <taxon>Salamandridae</taxon>
        <taxon>Pleurodelinae</taxon>
        <taxon>Pleurodeles</taxon>
    </lineage>
</organism>
<gene>
    <name evidence="1" type="ORF">NDU88_009534</name>
</gene>
<dbReference type="AlphaFoldDB" id="A0AAV7NZD4"/>
<keyword evidence="2" id="KW-1185">Reference proteome</keyword>
<sequence>MLFGVLQISLEAGCYLGPGGPFLCTASGHMGVTPATDIWLCCPLQHWCSPLSSAPVGGFIAAWLCLAELPLGGPQDTLLIIRTPPLQWVPDLASLTEGAAPFTTGELPVMIYTPLPKQERIWGPQDTTSVWQRSNSLYQYVLQSQQQEGCRPERHVP</sequence>
<evidence type="ECO:0000313" key="2">
    <source>
        <dbReference type="Proteomes" id="UP001066276"/>
    </source>
</evidence>
<dbReference type="EMBL" id="JANPWB010000012">
    <property type="protein sequence ID" value="KAJ1121425.1"/>
    <property type="molecule type" value="Genomic_DNA"/>
</dbReference>
<dbReference type="Proteomes" id="UP001066276">
    <property type="component" value="Chromosome 8"/>
</dbReference>
<accession>A0AAV7NZD4</accession>